<proteinExistence type="predicted"/>
<dbReference type="InterPro" id="IPR008949">
    <property type="entry name" value="Isoprenoid_synthase_dom_sf"/>
</dbReference>
<sequence>MTAAKQSKSYLYDSSLWGDKDVSSGKAAKDENFPVGSLLISRQLRPHVQAYYDFARVIDDIADAETLSSEEKINRLNAMEAVVCKDVPAPDRADVLTARYLYNSFIETGVPVDTATDLLIAFRQDAVKNRYETMDELMQYCCYSANPVGRFLLHLHKEGPDTFPASDALCNSLQILNHLQDCKTDLIKLDRCYIPLELMKKYNVKVEDLLAPQMSFSLRKVFHVLLDHVDVLNREAEFLPRLTQDRRLRLEAAVIVYLAKFLAQRLRNEDPLAADVKLSKKNVLYSVLKSFRYFM</sequence>
<dbReference type="Proteomes" id="UP001154272">
    <property type="component" value="Unassembled WGS sequence"/>
</dbReference>
<accession>A0ABM9HQM4</accession>
<dbReference type="SFLD" id="SFLDS00005">
    <property type="entry name" value="Isoprenoid_Synthase_Type_I"/>
    <property type="match status" value="1"/>
</dbReference>
<reference evidence="1" key="1">
    <citation type="submission" date="2022-10" db="EMBL/GenBank/DDBJ databases">
        <authorList>
            <person name="Botero Cardona J."/>
        </authorList>
    </citation>
    <scope>NUCLEOTIDE SEQUENCE</scope>
    <source>
        <strain evidence="1">R-83534</strain>
    </source>
</reference>
<keyword evidence="2" id="KW-1185">Reference proteome</keyword>
<dbReference type="EMBL" id="CAMXCH010000003">
    <property type="protein sequence ID" value="CAI3946414.1"/>
    <property type="molecule type" value="Genomic_DNA"/>
</dbReference>
<dbReference type="InterPro" id="IPR002060">
    <property type="entry name" value="Squ/phyt_synthse"/>
</dbReference>
<dbReference type="SUPFAM" id="SSF48576">
    <property type="entry name" value="Terpenoid synthases"/>
    <property type="match status" value="1"/>
</dbReference>
<dbReference type="RefSeq" id="WP_282023954.1">
    <property type="nucleotide sequence ID" value="NZ_CAMXCH010000003.1"/>
</dbReference>
<evidence type="ECO:0000313" key="2">
    <source>
        <dbReference type="Proteomes" id="UP001154272"/>
    </source>
</evidence>
<dbReference type="PANTHER" id="PTHR31480">
    <property type="entry name" value="BIFUNCTIONAL LYCOPENE CYCLASE/PHYTOENE SYNTHASE"/>
    <property type="match status" value="1"/>
</dbReference>
<dbReference type="Pfam" id="PF00494">
    <property type="entry name" value="SQS_PSY"/>
    <property type="match status" value="1"/>
</dbReference>
<gene>
    <name evidence="1" type="ORF">R83534S58_LOCUS1444</name>
</gene>
<evidence type="ECO:0000313" key="1">
    <source>
        <dbReference type="EMBL" id="CAI3946414.1"/>
    </source>
</evidence>
<name>A0ABM9HQM4_9PROT</name>
<protein>
    <submittedName>
        <fullName evidence="1">Phytoene/squalene synthetase (ERG9) (PDB:3WEK)</fullName>
    </submittedName>
</protein>
<organism evidence="1 2">
    <name type="scientific">Commensalibacter papalotli</name>
    <name type="common">ex Botero et al. 2024</name>
    <dbReference type="NCBI Taxonomy" id="2972766"/>
    <lineage>
        <taxon>Bacteria</taxon>
        <taxon>Pseudomonadati</taxon>
        <taxon>Pseudomonadota</taxon>
        <taxon>Alphaproteobacteria</taxon>
        <taxon>Acetobacterales</taxon>
        <taxon>Acetobacteraceae</taxon>
    </lineage>
</organism>
<dbReference type="SFLD" id="SFLDG01018">
    <property type="entry name" value="Squalene/Phytoene_Synthase_Lik"/>
    <property type="match status" value="1"/>
</dbReference>
<comment type="caution">
    <text evidence="1">The sequence shown here is derived from an EMBL/GenBank/DDBJ whole genome shotgun (WGS) entry which is preliminary data.</text>
</comment>
<dbReference type="Gene3D" id="1.10.600.10">
    <property type="entry name" value="Farnesyl Diphosphate Synthase"/>
    <property type="match status" value="1"/>
</dbReference>